<keyword evidence="1" id="KW-0812">Transmembrane</keyword>
<dbReference type="SUPFAM" id="SSF53448">
    <property type="entry name" value="Nucleotide-diphospho-sugar transferases"/>
    <property type="match status" value="1"/>
</dbReference>
<proteinExistence type="predicted"/>
<reference evidence="3 4" key="1">
    <citation type="submission" date="2016-10" db="EMBL/GenBank/DDBJ databases">
        <authorList>
            <person name="de Groot N.N."/>
        </authorList>
    </citation>
    <scope>NUCLEOTIDE SEQUENCE [LARGE SCALE GENOMIC DNA]</scope>
    <source>
        <strain evidence="3 4">DSM 18180</strain>
    </source>
</reference>
<accession>A0A1K2IKG3</accession>
<dbReference type="CDD" id="cd00761">
    <property type="entry name" value="Glyco_tranf_GTA_type"/>
    <property type="match status" value="1"/>
</dbReference>
<protein>
    <submittedName>
        <fullName evidence="3">Glycosyltransferase involved in cell wall bisynthesis</fullName>
    </submittedName>
</protein>
<dbReference type="InterPro" id="IPR029044">
    <property type="entry name" value="Nucleotide-diphossugar_trans"/>
</dbReference>
<evidence type="ECO:0000256" key="1">
    <source>
        <dbReference type="SAM" id="Phobius"/>
    </source>
</evidence>
<evidence type="ECO:0000313" key="3">
    <source>
        <dbReference type="EMBL" id="SFZ92949.1"/>
    </source>
</evidence>
<name>A0A1K2IKG3_9FLAO</name>
<dbReference type="GO" id="GO:0016758">
    <property type="term" value="F:hexosyltransferase activity"/>
    <property type="evidence" value="ECO:0007669"/>
    <property type="project" value="UniProtKB-ARBA"/>
</dbReference>
<dbReference type="InterPro" id="IPR001173">
    <property type="entry name" value="Glyco_trans_2-like"/>
</dbReference>
<dbReference type="Proteomes" id="UP000182544">
    <property type="component" value="Unassembled WGS sequence"/>
</dbReference>
<sequence>MEPLVSIIIPTFNRAHLIVKTLNSVIQQTYHNWECIIVDDFSKDKTVDVLRAFCNQDKRFKFYVRPEEQVKGAPTCRNIGLFKSNGDYVIFLDSDDTLMPECLNNRILEFQKNHEQDFLIFPMGIKKDDAVLKRDIQESSIHLIDFLNYKLPWSIMCPIWKRGFIINLKGFKEGYPRLNDPELMIRALLVPNVKYKVFNNVEYDTVYYPNITDWTLLKEKYFNSLLLFIPDICNELELRKNSKLKKNLNNYLKVWFRDFYFPSNQNLLHENRILIKMFYKRGITSLTKTIGLTIMYYSYIVLSYLRRVLIKNIIKITDNKN</sequence>
<evidence type="ECO:0000313" key="4">
    <source>
        <dbReference type="Proteomes" id="UP000182544"/>
    </source>
</evidence>
<organism evidence="3 4">
    <name type="scientific">Flaviramulus basaltis</name>
    <dbReference type="NCBI Taxonomy" id="369401"/>
    <lineage>
        <taxon>Bacteria</taxon>
        <taxon>Pseudomonadati</taxon>
        <taxon>Bacteroidota</taxon>
        <taxon>Flavobacteriia</taxon>
        <taxon>Flavobacteriales</taxon>
        <taxon>Flavobacteriaceae</taxon>
        <taxon>Flaviramulus</taxon>
    </lineage>
</organism>
<gene>
    <name evidence="3" type="ORF">SAMN05428642_1021093</name>
</gene>
<dbReference type="Gene3D" id="3.90.550.10">
    <property type="entry name" value="Spore Coat Polysaccharide Biosynthesis Protein SpsA, Chain A"/>
    <property type="match status" value="1"/>
</dbReference>
<dbReference type="AlphaFoldDB" id="A0A1K2IKG3"/>
<feature type="transmembrane region" description="Helical" evidence="1">
    <location>
        <begin position="286"/>
        <end position="305"/>
    </location>
</feature>
<feature type="domain" description="Glycosyltransferase 2-like" evidence="2">
    <location>
        <begin position="6"/>
        <end position="137"/>
    </location>
</feature>
<dbReference type="PANTHER" id="PTHR22916">
    <property type="entry name" value="GLYCOSYLTRANSFERASE"/>
    <property type="match status" value="1"/>
</dbReference>
<keyword evidence="1" id="KW-1133">Transmembrane helix</keyword>
<dbReference type="PANTHER" id="PTHR22916:SF3">
    <property type="entry name" value="UDP-GLCNAC:BETAGAL BETA-1,3-N-ACETYLGLUCOSAMINYLTRANSFERASE-LIKE PROTEIN 1"/>
    <property type="match status" value="1"/>
</dbReference>
<dbReference type="Pfam" id="PF00535">
    <property type="entry name" value="Glycos_transf_2"/>
    <property type="match status" value="1"/>
</dbReference>
<dbReference type="OrthoDB" id="597270at2"/>
<dbReference type="STRING" id="369401.SAMN05428642_1021093"/>
<keyword evidence="3" id="KW-0808">Transferase</keyword>
<keyword evidence="1" id="KW-0472">Membrane</keyword>
<keyword evidence="4" id="KW-1185">Reference proteome</keyword>
<dbReference type="RefSeq" id="WP_072402426.1">
    <property type="nucleotide sequence ID" value="NZ_FPKV01000002.1"/>
</dbReference>
<dbReference type="EMBL" id="FPKV01000002">
    <property type="protein sequence ID" value="SFZ92949.1"/>
    <property type="molecule type" value="Genomic_DNA"/>
</dbReference>
<evidence type="ECO:0000259" key="2">
    <source>
        <dbReference type="Pfam" id="PF00535"/>
    </source>
</evidence>